<keyword evidence="4" id="KW-0804">Transcription</keyword>
<dbReference type="PROSITE" id="PS51054">
    <property type="entry name" value="ORANGE"/>
    <property type="match status" value="1"/>
</dbReference>
<dbReference type="GeneID" id="108674783"/>
<dbReference type="InterPro" id="IPR050370">
    <property type="entry name" value="HES_HEY"/>
</dbReference>
<dbReference type="GO" id="GO:0003677">
    <property type="term" value="F:DNA binding"/>
    <property type="evidence" value="ECO:0007669"/>
    <property type="project" value="UniProtKB-KW"/>
</dbReference>
<dbReference type="Pfam" id="PF00010">
    <property type="entry name" value="HLH"/>
    <property type="match status" value="1"/>
</dbReference>
<dbReference type="OrthoDB" id="6085656at2759"/>
<keyword evidence="3" id="KW-0238">DNA-binding</keyword>
<sequence>MACEIEPMSRTYQYRKVMKPMLERKRRARINKCLDELKDLMVGALQNEGDSIAKLEKADVLELTVTHLKKLRQRGQLALKPLPNLQEKYREGYTHCASEVSRCLASIEGVDVTLGTKLMTHLGVKLTEHEKRAPLSILVPQPGSSPTFSTTSSGYSSASELSPAPSSSSSNRGSPLPASQHGLITFASTQPNEQKPNIVLPCEKIVTNSVPSSVAQHQNQLLVISSSSNVPSRSTSPVSTQTSTGNSVPISYVMKRNPAFSSQIHERNSPPVLTKPMWRPW</sequence>
<evidence type="ECO:0000256" key="5">
    <source>
        <dbReference type="ARBA" id="ARBA00023242"/>
    </source>
</evidence>
<evidence type="ECO:0000259" key="8">
    <source>
        <dbReference type="PROSITE" id="PS51054"/>
    </source>
</evidence>
<dbReference type="KEGG" id="hazt:108674783"/>
<name>A0A8B7NWS1_HYAAZ</name>
<dbReference type="Proteomes" id="UP000694843">
    <property type="component" value="Unplaced"/>
</dbReference>
<dbReference type="InterPro" id="IPR003650">
    <property type="entry name" value="Orange_dom"/>
</dbReference>
<feature type="compositionally biased region" description="Low complexity" evidence="6">
    <location>
        <begin position="144"/>
        <end position="179"/>
    </location>
</feature>
<evidence type="ECO:0000256" key="2">
    <source>
        <dbReference type="ARBA" id="ARBA00023015"/>
    </source>
</evidence>
<evidence type="ECO:0000313" key="9">
    <source>
        <dbReference type="Proteomes" id="UP000694843"/>
    </source>
</evidence>
<evidence type="ECO:0000313" key="10">
    <source>
        <dbReference type="RefSeq" id="XP_018018244.1"/>
    </source>
</evidence>
<dbReference type="OMA" id="GQEDGFC"/>
<dbReference type="InterPro" id="IPR036638">
    <property type="entry name" value="HLH_DNA-bd_sf"/>
</dbReference>
<dbReference type="RefSeq" id="XP_018018244.1">
    <property type="nucleotide sequence ID" value="XM_018162755.2"/>
</dbReference>
<keyword evidence="5" id="KW-0539">Nucleus</keyword>
<keyword evidence="2" id="KW-0805">Transcription regulation</keyword>
<comment type="subcellular location">
    <subcellularLocation>
        <location evidence="1">Nucleus</location>
    </subcellularLocation>
</comment>
<feature type="compositionally biased region" description="Low complexity" evidence="6">
    <location>
        <begin position="227"/>
        <end position="244"/>
    </location>
</feature>
<organism evidence="9 10">
    <name type="scientific">Hyalella azteca</name>
    <name type="common">Amphipod</name>
    <dbReference type="NCBI Taxonomy" id="294128"/>
    <lineage>
        <taxon>Eukaryota</taxon>
        <taxon>Metazoa</taxon>
        <taxon>Ecdysozoa</taxon>
        <taxon>Arthropoda</taxon>
        <taxon>Crustacea</taxon>
        <taxon>Multicrustacea</taxon>
        <taxon>Malacostraca</taxon>
        <taxon>Eumalacostraca</taxon>
        <taxon>Peracarida</taxon>
        <taxon>Amphipoda</taxon>
        <taxon>Senticaudata</taxon>
        <taxon>Talitrida</taxon>
        <taxon>Talitroidea</taxon>
        <taxon>Hyalellidae</taxon>
        <taxon>Hyalella</taxon>
    </lineage>
</organism>
<evidence type="ECO:0000256" key="3">
    <source>
        <dbReference type="ARBA" id="ARBA00023125"/>
    </source>
</evidence>
<evidence type="ECO:0000256" key="4">
    <source>
        <dbReference type="ARBA" id="ARBA00023163"/>
    </source>
</evidence>
<dbReference type="AlphaFoldDB" id="A0A8B7NWS1"/>
<evidence type="ECO:0000256" key="6">
    <source>
        <dbReference type="SAM" id="MobiDB-lite"/>
    </source>
</evidence>
<dbReference type="GO" id="GO:0005634">
    <property type="term" value="C:nucleus"/>
    <property type="evidence" value="ECO:0007669"/>
    <property type="project" value="UniProtKB-SubCell"/>
</dbReference>
<protein>
    <submittedName>
        <fullName evidence="10">Enhancer of split m7 protein</fullName>
    </submittedName>
</protein>
<feature type="region of interest" description="Disordered" evidence="6">
    <location>
        <begin position="136"/>
        <end position="180"/>
    </location>
</feature>
<accession>A0A8B7NWS1</accession>
<dbReference type="SUPFAM" id="SSF47459">
    <property type="entry name" value="HLH, helix-loop-helix DNA-binding domain"/>
    <property type="match status" value="1"/>
</dbReference>
<dbReference type="GO" id="GO:0046983">
    <property type="term" value="F:protein dimerization activity"/>
    <property type="evidence" value="ECO:0007669"/>
    <property type="project" value="InterPro"/>
</dbReference>
<dbReference type="Gene3D" id="6.10.250.980">
    <property type="match status" value="1"/>
</dbReference>
<feature type="domain" description="BHLH" evidence="7">
    <location>
        <begin position="14"/>
        <end position="71"/>
    </location>
</feature>
<dbReference type="PANTHER" id="PTHR10985">
    <property type="entry name" value="BASIC HELIX-LOOP-HELIX TRANSCRIPTION FACTOR, HES-RELATED"/>
    <property type="match status" value="1"/>
</dbReference>
<evidence type="ECO:0000256" key="1">
    <source>
        <dbReference type="ARBA" id="ARBA00004123"/>
    </source>
</evidence>
<dbReference type="GO" id="GO:0006355">
    <property type="term" value="P:regulation of DNA-templated transcription"/>
    <property type="evidence" value="ECO:0007669"/>
    <property type="project" value="InterPro"/>
</dbReference>
<dbReference type="SMART" id="SM00511">
    <property type="entry name" value="ORANGE"/>
    <property type="match status" value="1"/>
</dbReference>
<feature type="region of interest" description="Disordered" evidence="6">
    <location>
        <begin position="227"/>
        <end position="247"/>
    </location>
</feature>
<dbReference type="SMART" id="SM00353">
    <property type="entry name" value="HLH"/>
    <property type="match status" value="1"/>
</dbReference>
<dbReference type="FunFam" id="4.10.280.10:FF:000072">
    <property type="entry name" value="enhancer of split mgamma protein-like"/>
    <property type="match status" value="1"/>
</dbReference>
<dbReference type="Pfam" id="PF07527">
    <property type="entry name" value="Hairy_orange"/>
    <property type="match status" value="1"/>
</dbReference>
<proteinExistence type="predicted"/>
<dbReference type="PROSITE" id="PS50888">
    <property type="entry name" value="BHLH"/>
    <property type="match status" value="1"/>
</dbReference>
<dbReference type="CDD" id="cd19741">
    <property type="entry name" value="bHLH-O_ESMB_like"/>
    <property type="match status" value="1"/>
</dbReference>
<feature type="domain" description="Orange" evidence="8">
    <location>
        <begin position="89"/>
        <end position="122"/>
    </location>
</feature>
<keyword evidence="9" id="KW-1185">Reference proteome</keyword>
<dbReference type="InterPro" id="IPR011598">
    <property type="entry name" value="bHLH_dom"/>
</dbReference>
<evidence type="ECO:0000259" key="7">
    <source>
        <dbReference type="PROSITE" id="PS50888"/>
    </source>
</evidence>
<dbReference type="SUPFAM" id="SSF158457">
    <property type="entry name" value="Orange domain-like"/>
    <property type="match status" value="1"/>
</dbReference>
<reference evidence="10" key="1">
    <citation type="submission" date="2025-08" db="UniProtKB">
        <authorList>
            <consortium name="RefSeq"/>
        </authorList>
    </citation>
    <scope>IDENTIFICATION</scope>
    <source>
        <tissue evidence="10">Whole organism</tissue>
    </source>
</reference>
<dbReference type="Gene3D" id="4.10.280.10">
    <property type="entry name" value="Helix-loop-helix DNA-binding domain"/>
    <property type="match status" value="1"/>
</dbReference>
<gene>
    <name evidence="10" type="primary">LOC108674783</name>
</gene>